<dbReference type="InterPro" id="IPR002347">
    <property type="entry name" value="SDR_fam"/>
</dbReference>
<name>E3J893_PSEI1</name>
<dbReference type="eggNOG" id="COG1028">
    <property type="taxonomic scope" value="Bacteria"/>
</dbReference>
<evidence type="ECO:0000313" key="4">
    <source>
        <dbReference type="Proteomes" id="UP000002484"/>
    </source>
</evidence>
<proteinExistence type="inferred from homology"/>
<dbReference type="Pfam" id="PF00106">
    <property type="entry name" value="adh_short"/>
    <property type="match status" value="1"/>
</dbReference>
<dbReference type="Proteomes" id="UP000002484">
    <property type="component" value="Chromosome"/>
</dbReference>
<comment type="similarity">
    <text evidence="1">Belongs to the short-chain dehydrogenases/reductases (SDR) family.</text>
</comment>
<dbReference type="Gene3D" id="3.40.50.720">
    <property type="entry name" value="NAD(P)-binding Rossmann-like Domain"/>
    <property type="match status" value="1"/>
</dbReference>
<evidence type="ECO:0000256" key="2">
    <source>
        <dbReference type="ARBA" id="ARBA00023002"/>
    </source>
</evidence>
<dbReference type="STRING" id="298654.FraEuI1c_5298"/>
<dbReference type="InterPro" id="IPR051122">
    <property type="entry name" value="SDR_DHRS6-like"/>
</dbReference>
<dbReference type="GO" id="GO:0016491">
    <property type="term" value="F:oxidoreductase activity"/>
    <property type="evidence" value="ECO:0007669"/>
    <property type="project" value="UniProtKB-KW"/>
</dbReference>
<dbReference type="KEGG" id="fri:FraEuI1c_5298"/>
<dbReference type="PANTHER" id="PTHR43477">
    <property type="entry name" value="DIHYDROANTICAPSIN 7-DEHYDROGENASE"/>
    <property type="match status" value="1"/>
</dbReference>
<dbReference type="RefSeq" id="WP_013426404.1">
    <property type="nucleotide sequence ID" value="NC_014666.1"/>
</dbReference>
<dbReference type="InParanoid" id="E3J893"/>
<dbReference type="SUPFAM" id="SSF51735">
    <property type="entry name" value="NAD(P)-binding Rossmann-fold domains"/>
    <property type="match status" value="1"/>
</dbReference>
<gene>
    <name evidence="3" type="ordered locus">FraEuI1c_5298</name>
</gene>
<dbReference type="OrthoDB" id="9809287at2"/>
<dbReference type="HOGENOM" id="CLU_010194_20_0_11"/>
<sequence>MGDAQAFRYDGKHALVVGGATGMGAAAAHAVAALGAEVTVLDRVPVDYAVAKSIEVDLLDRASIDAALDQVPGPVHAVFAAAGIGGGPGTMRVNFISHRHIVDRLIADGRLGAGSAICLISSVAGLGWTNHLPALVDFLATESYEEAEAWVASHADTDTYMFSKQAVNTWVARAAYTYASKGIRINAICPGPTETPLAKANSWGGFDQQYREAVGAPPLQPEQMGNVMAFLNSDAAIGLSGESVLVDYGHVKASIAGSWEAGKPTIDFLMSETKV</sequence>
<dbReference type="PANTHER" id="PTHR43477:SF1">
    <property type="entry name" value="DIHYDROANTICAPSIN 7-DEHYDROGENASE"/>
    <property type="match status" value="1"/>
</dbReference>
<dbReference type="PRINTS" id="PR00081">
    <property type="entry name" value="GDHRDH"/>
</dbReference>
<dbReference type="Pfam" id="PF13561">
    <property type="entry name" value="adh_short_C2"/>
    <property type="match status" value="1"/>
</dbReference>
<dbReference type="AlphaFoldDB" id="E3J893"/>
<protein>
    <submittedName>
        <fullName evidence="3">NAD-dependent epimerase/dehydratase</fullName>
    </submittedName>
</protein>
<keyword evidence="2" id="KW-0560">Oxidoreductase</keyword>
<evidence type="ECO:0000313" key="3">
    <source>
        <dbReference type="EMBL" id="ADP83286.1"/>
    </source>
</evidence>
<organism evidence="3 4">
    <name type="scientific">Pseudofrankia inefficax (strain DSM 45817 / CECT 9037 / DDB 130130 / EuI1c)</name>
    <name type="common">Frankia inefficax</name>
    <dbReference type="NCBI Taxonomy" id="298654"/>
    <lineage>
        <taxon>Bacteria</taxon>
        <taxon>Bacillati</taxon>
        <taxon>Actinomycetota</taxon>
        <taxon>Actinomycetes</taxon>
        <taxon>Frankiales</taxon>
        <taxon>Frankiaceae</taxon>
        <taxon>Pseudofrankia</taxon>
    </lineage>
</organism>
<evidence type="ECO:0000256" key="1">
    <source>
        <dbReference type="ARBA" id="ARBA00006484"/>
    </source>
</evidence>
<dbReference type="InterPro" id="IPR036291">
    <property type="entry name" value="NAD(P)-bd_dom_sf"/>
</dbReference>
<keyword evidence="4" id="KW-1185">Reference proteome</keyword>
<reference evidence="3 4" key="1">
    <citation type="submission" date="2010-10" db="EMBL/GenBank/DDBJ databases">
        <title>Complete sequence of Frankia sp. EuI1c.</title>
        <authorList>
            <consortium name="US DOE Joint Genome Institute"/>
            <person name="Lucas S."/>
            <person name="Copeland A."/>
            <person name="Lapidus A."/>
            <person name="Cheng J.-F."/>
            <person name="Bruce D."/>
            <person name="Goodwin L."/>
            <person name="Pitluck S."/>
            <person name="Chertkov O."/>
            <person name="Detter J.C."/>
            <person name="Han C."/>
            <person name="Tapia R."/>
            <person name="Land M."/>
            <person name="Hauser L."/>
            <person name="Jeffries C."/>
            <person name="Kyrpides N."/>
            <person name="Ivanova N."/>
            <person name="Mikhailova N."/>
            <person name="Beauchemin N."/>
            <person name="Sen A."/>
            <person name="Sur S.A."/>
            <person name="Gtari M."/>
            <person name="Wall L."/>
            <person name="Tisa L."/>
            <person name="Woyke T."/>
        </authorList>
    </citation>
    <scope>NUCLEOTIDE SEQUENCE [LARGE SCALE GENOMIC DNA]</scope>
    <source>
        <strain evidence="4">DSM 45817 / CECT 9037 / EuI1c</strain>
    </source>
</reference>
<dbReference type="EMBL" id="CP002299">
    <property type="protein sequence ID" value="ADP83286.1"/>
    <property type="molecule type" value="Genomic_DNA"/>
</dbReference>
<accession>E3J893</accession>